<dbReference type="EMBL" id="CP022603">
    <property type="protein sequence ID" value="ASV83718.1"/>
    <property type="molecule type" value="Genomic_DNA"/>
</dbReference>
<organism evidence="2 3">
    <name type="scientific">Ochrobactrum quorumnocens</name>
    <dbReference type="NCBI Taxonomy" id="271865"/>
    <lineage>
        <taxon>Bacteria</taxon>
        <taxon>Pseudomonadati</taxon>
        <taxon>Pseudomonadota</taxon>
        <taxon>Alphaproteobacteria</taxon>
        <taxon>Hyphomicrobiales</taxon>
        <taxon>Brucellaceae</taxon>
        <taxon>Brucella/Ochrobactrum group</taxon>
        <taxon>Ochrobactrum</taxon>
    </lineage>
</organism>
<sequence length="86" mass="9707">MNTTDNGDYYSHVLPGAGYLERHRRPHPHQRLPADTTNHPNVAYNPDGIRDTHDVRCASRHDESVSYSRAYHPNAAYSELVGSAIH</sequence>
<reference evidence="2 3" key="1">
    <citation type="submission" date="2017-07" db="EMBL/GenBank/DDBJ databases">
        <title>Phylogenetic study on the rhizospheric bacterium Ochrobactrum sp. A44.</title>
        <authorList>
            <person name="Krzyzanowska D.M."/>
            <person name="Ossowicki A."/>
            <person name="Rajewska M."/>
            <person name="Maciag T."/>
            <person name="Kaczynski Z."/>
            <person name="Czerwicka M."/>
            <person name="Jafra S."/>
        </authorList>
    </citation>
    <scope>NUCLEOTIDE SEQUENCE [LARGE SCALE GENOMIC DNA]</scope>
    <source>
        <strain evidence="2 3">A44</strain>
    </source>
</reference>
<dbReference type="AlphaFoldDB" id="A0A248UAI1"/>
<proteinExistence type="predicted"/>
<evidence type="ECO:0000313" key="2">
    <source>
        <dbReference type="EMBL" id="ASV83718.1"/>
    </source>
</evidence>
<dbReference type="KEGG" id="och:CES85_4501"/>
<accession>A0A248UAI1</accession>
<evidence type="ECO:0000256" key="1">
    <source>
        <dbReference type="SAM" id="MobiDB-lite"/>
    </source>
</evidence>
<dbReference type="Proteomes" id="UP000215256">
    <property type="component" value="Chromosome 2"/>
</dbReference>
<feature type="region of interest" description="Disordered" evidence="1">
    <location>
        <begin position="22"/>
        <end position="41"/>
    </location>
</feature>
<evidence type="ECO:0000313" key="3">
    <source>
        <dbReference type="Proteomes" id="UP000215256"/>
    </source>
</evidence>
<protein>
    <submittedName>
        <fullName evidence="2">Uncharacterized protein</fullName>
    </submittedName>
</protein>
<gene>
    <name evidence="2" type="ORF">CES85_4501</name>
</gene>
<name>A0A248UAI1_9HYPH</name>